<reference evidence="1" key="1">
    <citation type="submission" date="2020-04" db="EMBL/GenBank/DDBJ databases">
        <authorList>
            <person name="Chiriac C."/>
            <person name="Salcher M."/>
            <person name="Ghai R."/>
            <person name="Kavagutti S V."/>
        </authorList>
    </citation>
    <scope>NUCLEOTIDE SEQUENCE</scope>
</reference>
<evidence type="ECO:0000313" key="2">
    <source>
        <dbReference type="EMBL" id="CAB4170903.1"/>
    </source>
</evidence>
<evidence type="ECO:0000313" key="3">
    <source>
        <dbReference type="EMBL" id="CAB4198285.1"/>
    </source>
</evidence>
<proteinExistence type="predicted"/>
<dbReference type="EMBL" id="LR796859">
    <property type="protein sequence ID" value="CAB4170903.1"/>
    <property type="molecule type" value="Genomic_DNA"/>
</dbReference>
<protein>
    <submittedName>
        <fullName evidence="1">Uncharacterized protein</fullName>
    </submittedName>
</protein>
<name>A0A6J5NC21_9CAUD</name>
<sequence length="134" mass="15211">MIKLKNILTELTPITGEGNTPITVNLYSDPANTKKFDTGVITNWKNLKLLGNGRHIDLSIRTNQHGDIILRWFTDRPMELTGVGVQGWSVRNYYNKNLTNKLREKYIKPIYNPNATFAQSSAPTTDTDIENNFA</sequence>
<accession>A0A6J5NC21</accession>
<dbReference type="EMBL" id="LR797270">
    <property type="protein sequence ID" value="CAB4198285.1"/>
    <property type="molecule type" value="Genomic_DNA"/>
</dbReference>
<evidence type="ECO:0000313" key="1">
    <source>
        <dbReference type="EMBL" id="CAB4155031.1"/>
    </source>
</evidence>
<gene>
    <name evidence="3" type="ORF">UFOVP1307_63</name>
    <name evidence="1" type="ORF">UFOVP651_60</name>
    <name evidence="2" type="ORF">UFOVP902_139</name>
</gene>
<dbReference type="EMBL" id="LR796625">
    <property type="protein sequence ID" value="CAB4155031.1"/>
    <property type="molecule type" value="Genomic_DNA"/>
</dbReference>
<organism evidence="1">
    <name type="scientific">uncultured Caudovirales phage</name>
    <dbReference type="NCBI Taxonomy" id="2100421"/>
    <lineage>
        <taxon>Viruses</taxon>
        <taxon>Duplodnaviria</taxon>
        <taxon>Heunggongvirae</taxon>
        <taxon>Uroviricota</taxon>
        <taxon>Caudoviricetes</taxon>
        <taxon>Peduoviridae</taxon>
        <taxon>Maltschvirus</taxon>
        <taxon>Maltschvirus maltsch</taxon>
    </lineage>
</organism>